<dbReference type="GO" id="GO:0016874">
    <property type="term" value="F:ligase activity"/>
    <property type="evidence" value="ECO:0007669"/>
    <property type="project" value="UniProtKB-KW"/>
</dbReference>
<protein>
    <submittedName>
        <fullName evidence="1">Glutamate--cysteine ligase</fullName>
    </submittedName>
</protein>
<comment type="caution">
    <text evidence="1">The sequence shown here is derived from an EMBL/GenBank/DDBJ whole genome shotgun (WGS) entry which is preliminary data.</text>
</comment>
<organism evidence="1 2">
    <name type="scientific">Cylindrospermopsis raciborskii CS-506_A</name>
    <dbReference type="NCBI Taxonomy" id="2585140"/>
    <lineage>
        <taxon>Bacteria</taxon>
        <taxon>Bacillati</taxon>
        <taxon>Cyanobacteriota</taxon>
        <taxon>Cyanophyceae</taxon>
        <taxon>Nostocales</taxon>
        <taxon>Aphanizomenonaceae</taxon>
        <taxon>Cylindrospermopsis</taxon>
    </lineage>
</organism>
<accession>A0A838WSE1</accession>
<keyword evidence="1" id="KW-0436">Ligase</keyword>
<reference evidence="1 2" key="1">
    <citation type="journal article" date="2020" name="J. Appl. Phycol.">
        <title>Morphological changes and genome evolution in Raphidiopsis raciborskii CS-506 after 23 years in culture.</title>
        <authorList>
            <person name="Willis A."/>
            <person name="Bent S.J."/>
            <person name="Jameson I.D."/>
        </authorList>
    </citation>
    <scope>NUCLEOTIDE SEQUENCE [LARGE SCALE GENOMIC DNA]</scope>
    <source>
        <strain evidence="1 2">CS-506_A</strain>
    </source>
</reference>
<evidence type="ECO:0000313" key="1">
    <source>
        <dbReference type="EMBL" id="MBA4467250.1"/>
    </source>
</evidence>
<sequence length="45" mass="5369">MFFFGIEHEVAFINHQGKFADFNCTNFQDFQQIVDALPIYPHDYL</sequence>
<evidence type="ECO:0000313" key="2">
    <source>
        <dbReference type="Proteomes" id="UP000538075"/>
    </source>
</evidence>
<name>A0A838WSE1_9CYAN</name>
<gene>
    <name evidence="1" type="ORF">FHK98_18615</name>
</gene>
<feature type="non-terminal residue" evidence="1">
    <location>
        <position position="45"/>
    </location>
</feature>
<dbReference type="AlphaFoldDB" id="A0A838WSE1"/>
<dbReference type="Proteomes" id="UP000538075">
    <property type="component" value="Unassembled WGS sequence"/>
</dbReference>
<dbReference type="EMBL" id="VDFG01001231">
    <property type="protein sequence ID" value="MBA4467250.1"/>
    <property type="molecule type" value="Genomic_DNA"/>
</dbReference>
<proteinExistence type="predicted"/>